<accession>A0ACC8EPF5</accession>
<protein>
    <submittedName>
        <fullName evidence="1">Uncharacterized protein</fullName>
    </submittedName>
</protein>
<dbReference type="EMBL" id="KV748247">
    <property type="protein sequence ID" value="OCK88180.1"/>
    <property type="molecule type" value="Genomic_DNA"/>
</dbReference>
<evidence type="ECO:0000313" key="2">
    <source>
        <dbReference type="Proteomes" id="UP000250078"/>
    </source>
</evidence>
<sequence length="55" mass="6216">LLNNHLKDKPRAGRTKKITPNIKQRVINAVIYDRYGRKKSSKKIAREIGISAASV</sequence>
<keyword evidence="2" id="KW-1185">Reference proteome</keyword>
<proteinExistence type="predicted"/>
<reference evidence="1 2" key="1">
    <citation type="journal article" date="2016" name="Nat. Commun.">
        <title>Ectomycorrhizal ecology is imprinted in the genome of the dominant symbiotic fungus Cenococcum geophilum.</title>
        <authorList>
            <consortium name="DOE Joint Genome Institute"/>
            <person name="Peter M."/>
            <person name="Kohler A."/>
            <person name="Ohm R.A."/>
            <person name="Kuo A."/>
            <person name="Krutzmann J."/>
            <person name="Morin E."/>
            <person name="Arend M."/>
            <person name="Barry K.W."/>
            <person name="Binder M."/>
            <person name="Choi C."/>
            <person name="Clum A."/>
            <person name="Copeland A."/>
            <person name="Grisel N."/>
            <person name="Haridas S."/>
            <person name="Kipfer T."/>
            <person name="LaButti K."/>
            <person name="Lindquist E."/>
            <person name="Lipzen A."/>
            <person name="Maire R."/>
            <person name="Meier B."/>
            <person name="Mihaltcheva S."/>
            <person name="Molinier V."/>
            <person name="Murat C."/>
            <person name="Poggeler S."/>
            <person name="Quandt C.A."/>
            <person name="Sperisen C."/>
            <person name="Tritt A."/>
            <person name="Tisserant E."/>
            <person name="Crous P.W."/>
            <person name="Henrissat B."/>
            <person name="Nehls U."/>
            <person name="Egli S."/>
            <person name="Spatafora J.W."/>
            <person name="Grigoriev I.V."/>
            <person name="Martin F.M."/>
        </authorList>
    </citation>
    <scope>NUCLEOTIDE SEQUENCE [LARGE SCALE GENOMIC DNA]</scope>
    <source>
        <strain evidence="1 2">1.58</strain>
    </source>
</reference>
<gene>
    <name evidence="1" type="ORF">K441DRAFT_590304</name>
</gene>
<feature type="non-terminal residue" evidence="1">
    <location>
        <position position="1"/>
    </location>
</feature>
<name>A0ACC8EPF5_9PEZI</name>
<organism evidence="1 2">
    <name type="scientific">Cenococcum geophilum 1.58</name>
    <dbReference type="NCBI Taxonomy" id="794803"/>
    <lineage>
        <taxon>Eukaryota</taxon>
        <taxon>Fungi</taxon>
        <taxon>Dikarya</taxon>
        <taxon>Ascomycota</taxon>
        <taxon>Pezizomycotina</taxon>
        <taxon>Dothideomycetes</taxon>
        <taxon>Pleosporomycetidae</taxon>
        <taxon>Gloniales</taxon>
        <taxon>Gloniaceae</taxon>
        <taxon>Cenococcum</taxon>
    </lineage>
</organism>
<dbReference type="Proteomes" id="UP000250078">
    <property type="component" value="Unassembled WGS sequence"/>
</dbReference>
<evidence type="ECO:0000313" key="1">
    <source>
        <dbReference type="EMBL" id="OCK88180.1"/>
    </source>
</evidence>